<dbReference type="Pfam" id="PF01527">
    <property type="entry name" value="HTH_Tnp_1"/>
    <property type="match status" value="1"/>
</dbReference>
<dbReference type="PANTHER" id="PTHR46889:SF4">
    <property type="entry name" value="TRANSPOSASE INSO FOR INSERTION SEQUENCE ELEMENT IS911B-RELATED"/>
    <property type="match status" value="1"/>
</dbReference>
<evidence type="ECO:0000313" key="3">
    <source>
        <dbReference type="EMBL" id="MCW3716571.1"/>
    </source>
</evidence>
<dbReference type="Pfam" id="PF13333">
    <property type="entry name" value="rve_2"/>
    <property type="match status" value="1"/>
</dbReference>
<dbReference type="SUPFAM" id="SSF53098">
    <property type="entry name" value="Ribonuclease H-like"/>
    <property type="match status" value="1"/>
</dbReference>
<feature type="domain" description="Integrase catalytic" evidence="2">
    <location>
        <begin position="215"/>
        <end position="378"/>
    </location>
</feature>
<keyword evidence="1" id="KW-0175">Coiled coil</keyword>
<dbReference type="Pfam" id="PF00665">
    <property type="entry name" value="rve"/>
    <property type="match status" value="1"/>
</dbReference>
<gene>
    <name evidence="3" type="ORF">UE95_035375</name>
</gene>
<reference evidence="3 4" key="1">
    <citation type="journal article" date="2017" name="Front. Microbiol.">
        <title>Genomics reveals a unique clone of Burkholderia cenocepacia harbouring an actively excising novel genomic island.</title>
        <authorList>
            <person name="Patil P."/>
            <person name="Mali S."/>
            <person name="Midha S."/>
            <person name="Gautam V."/>
            <person name="Dash L."/>
            <person name="Kumar S."/>
            <person name="Shastri J."/>
            <person name="Singhal L."/>
            <person name="Patil P.B."/>
        </authorList>
    </citation>
    <scope>NUCLEOTIDE SEQUENCE [LARGE SCALE GENOMIC DNA]</scope>
    <source>
        <strain evidence="3 4">BC-19</strain>
    </source>
</reference>
<dbReference type="InterPro" id="IPR050900">
    <property type="entry name" value="Transposase_IS3/IS150/IS904"/>
</dbReference>
<dbReference type="InterPro" id="IPR001584">
    <property type="entry name" value="Integrase_cat-core"/>
</dbReference>
<dbReference type="InterPro" id="IPR025948">
    <property type="entry name" value="HTH-like_dom"/>
</dbReference>
<protein>
    <submittedName>
        <fullName evidence="3">IS3 family transposase</fullName>
    </submittedName>
</protein>
<feature type="coiled-coil region" evidence="1">
    <location>
        <begin position="51"/>
        <end position="85"/>
    </location>
</feature>
<dbReference type="Proteomes" id="UP000191686">
    <property type="component" value="Unassembled WGS sequence"/>
</dbReference>
<dbReference type="InterPro" id="IPR002514">
    <property type="entry name" value="Transposase_8"/>
</dbReference>
<dbReference type="Gene3D" id="3.30.420.10">
    <property type="entry name" value="Ribonuclease H-like superfamily/Ribonuclease H"/>
    <property type="match status" value="1"/>
</dbReference>
<dbReference type="InterPro" id="IPR036397">
    <property type="entry name" value="RNaseH_sf"/>
</dbReference>
<dbReference type="Gene3D" id="1.10.10.60">
    <property type="entry name" value="Homeodomain-like"/>
    <property type="match status" value="1"/>
</dbReference>
<dbReference type="InterPro" id="IPR048020">
    <property type="entry name" value="Transpos_IS3"/>
</dbReference>
<dbReference type="NCBIfam" id="NF033516">
    <property type="entry name" value="transpos_IS3"/>
    <property type="match status" value="1"/>
</dbReference>
<dbReference type="AlphaFoldDB" id="A0ABD4UQI7"/>
<comment type="caution">
    <text evidence="3">The sequence shown here is derived from an EMBL/GenBank/DDBJ whole genome shotgun (WGS) entry which is preliminary data.</text>
</comment>
<accession>A0ABD4UQI7</accession>
<dbReference type="PROSITE" id="PS50994">
    <property type="entry name" value="INTEGRASE"/>
    <property type="match status" value="1"/>
</dbReference>
<dbReference type="SUPFAM" id="SSF46689">
    <property type="entry name" value="Homeodomain-like"/>
    <property type="match status" value="1"/>
</dbReference>
<evidence type="ECO:0000259" key="2">
    <source>
        <dbReference type="PROSITE" id="PS50994"/>
    </source>
</evidence>
<dbReference type="InterPro" id="IPR009057">
    <property type="entry name" value="Homeodomain-like_sf"/>
</dbReference>
<dbReference type="PANTHER" id="PTHR46889">
    <property type="entry name" value="TRANSPOSASE INSF FOR INSERTION SEQUENCE IS3B-RELATED"/>
    <property type="match status" value="1"/>
</dbReference>
<reference evidence="3 4" key="2">
    <citation type="journal article" date="2017" name="Front. Microbiol.">
        <title>Genomics Reveals a Unique Clone of Burkholderia cenocepacia Harboring an Actively Excising Novel Genomic Island.</title>
        <authorList>
            <person name="Patil P.P."/>
            <person name="Mali S."/>
            <person name="Midha S."/>
            <person name="Gautam V."/>
            <person name="Dash L."/>
            <person name="Kumar S."/>
            <person name="Shastri J."/>
            <person name="Singhal L."/>
            <person name="Patil P.B."/>
        </authorList>
    </citation>
    <scope>NUCLEOTIDE SEQUENCE [LARGE SCALE GENOMIC DNA]</scope>
    <source>
        <strain evidence="3 4">BC-19</strain>
    </source>
</reference>
<proteinExistence type="predicted"/>
<evidence type="ECO:0000256" key="1">
    <source>
        <dbReference type="SAM" id="Coils"/>
    </source>
</evidence>
<dbReference type="EMBL" id="JYMX02000045">
    <property type="protein sequence ID" value="MCW3716571.1"/>
    <property type="molecule type" value="Genomic_DNA"/>
</dbReference>
<dbReference type="Pfam" id="PF13276">
    <property type="entry name" value="HTH_21"/>
    <property type="match status" value="1"/>
</dbReference>
<organism evidence="3 4">
    <name type="scientific">Burkholderia cenocepacia</name>
    <dbReference type="NCBI Taxonomy" id="95486"/>
    <lineage>
        <taxon>Bacteria</taxon>
        <taxon>Pseudomonadati</taxon>
        <taxon>Pseudomonadota</taxon>
        <taxon>Betaproteobacteria</taxon>
        <taxon>Burkholderiales</taxon>
        <taxon>Burkholderiaceae</taxon>
        <taxon>Burkholderia</taxon>
        <taxon>Burkholderia cepacia complex</taxon>
    </lineage>
</organism>
<sequence length="382" mass="44436">MKSKRYTDEFRAEAIKQVTERGYPVAEVAQRLGVSSHSLYEWLRRSGVSRQARKTQQDADLQRENQQLRAELRRVEEERDILKKAAGVLCQGVRARYGFMHAHQHEFRITTMCRVLKVERSGYYAWLAKPRSARSIEDARLLKLIEEAYLASGGVYGSRNIHRDLIEAGERVGKHRVARLMRENGLRSVRSPQRRRYKTGKPSVVAPNRLQRQFTVPEPDHAWVTDITYLRTAEGWLYLAVVLDLYSRAVIGWSMKPTLARELALDALLMAIWRRRPTRTVTIHSDQGVQYGSDDWQRFCREHGLEVSMSRRGNCWDNSVAESFFSSLKKERIRGKVYPSRNDARSDVFDYIEVFYNRQRRHGHNGGLSPMAFEEAHPTRSL</sequence>
<evidence type="ECO:0000313" key="4">
    <source>
        <dbReference type="Proteomes" id="UP000191686"/>
    </source>
</evidence>
<name>A0ABD4UQI7_9BURK</name>
<dbReference type="InterPro" id="IPR012337">
    <property type="entry name" value="RNaseH-like_sf"/>
</dbReference>